<feature type="transmembrane region" description="Helical" evidence="2">
    <location>
        <begin position="6"/>
        <end position="24"/>
    </location>
</feature>
<dbReference type="AlphaFoldDB" id="A0A167TKT2"/>
<keyword evidence="2" id="KW-0472">Membrane</keyword>
<evidence type="ECO:0000313" key="3">
    <source>
        <dbReference type="EMBL" id="KZP03039.1"/>
    </source>
</evidence>
<name>A0A167TKT2_9AGAM</name>
<accession>A0A167TKT2</accession>
<dbReference type="EMBL" id="KV418188">
    <property type="protein sequence ID" value="KZP03039.1"/>
    <property type="molecule type" value="Genomic_DNA"/>
</dbReference>
<evidence type="ECO:0000256" key="2">
    <source>
        <dbReference type="SAM" id="Phobius"/>
    </source>
</evidence>
<keyword evidence="4" id="KW-1185">Reference proteome</keyword>
<feature type="compositionally biased region" description="Basic and acidic residues" evidence="1">
    <location>
        <begin position="54"/>
        <end position="75"/>
    </location>
</feature>
<feature type="region of interest" description="Disordered" evidence="1">
    <location>
        <begin position="53"/>
        <end position="75"/>
    </location>
</feature>
<proteinExistence type="predicted"/>
<evidence type="ECO:0000313" key="4">
    <source>
        <dbReference type="Proteomes" id="UP000076532"/>
    </source>
</evidence>
<gene>
    <name evidence="3" type="ORF">FIBSPDRAFT_879795</name>
</gene>
<keyword evidence="2" id="KW-0812">Transmembrane</keyword>
<protein>
    <submittedName>
        <fullName evidence="3">Uncharacterized protein</fullName>
    </submittedName>
</protein>
<evidence type="ECO:0000256" key="1">
    <source>
        <dbReference type="SAM" id="MobiDB-lite"/>
    </source>
</evidence>
<keyword evidence="2" id="KW-1133">Transmembrane helix</keyword>
<dbReference type="Proteomes" id="UP000076532">
    <property type="component" value="Unassembled WGS sequence"/>
</dbReference>
<organism evidence="3 4">
    <name type="scientific">Athelia psychrophila</name>
    <dbReference type="NCBI Taxonomy" id="1759441"/>
    <lineage>
        <taxon>Eukaryota</taxon>
        <taxon>Fungi</taxon>
        <taxon>Dikarya</taxon>
        <taxon>Basidiomycota</taxon>
        <taxon>Agaricomycotina</taxon>
        <taxon>Agaricomycetes</taxon>
        <taxon>Agaricomycetidae</taxon>
        <taxon>Atheliales</taxon>
        <taxon>Atheliaceae</taxon>
        <taxon>Athelia</taxon>
    </lineage>
</organism>
<reference evidence="3 4" key="1">
    <citation type="journal article" date="2016" name="Mol. Biol. Evol.">
        <title>Comparative Genomics of Early-Diverging Mushroom-Forming Fungi Provides Insights into the Origins of Lignocellulose Decay Capabilities.</title>
        <authorList>
            <person name="Nagy L.G."/>
            <person name="Riley R."/>
            <person name="Tritt A."/>
            <person name="Adam C."/>
            <person name="Daum C."/>
            <person name="Floudas D."/>
            <person name="Sun H."/>
            <person name="Yadav J.S."/>
            <person name="Pangilinan J."/>
            <person name="Larsson K.H."/>
            <person name="Matsuura K."/>
            <person name="Barry K."/>
            <person name="Labutti K."/>
            <person name="Kuo R."/>
            <person name="Ohm R.A."/>
            <person name="Bhattacharya S.S."/>
            <person name="Shirouzu T."/>
            <person name="Yoshinaga Y."/>
            <person name="Martin F.M."/>
            <person name="Grigoriev I.V."/>
            <person name="Hibbett D.S."/>
        </authorList>
    </citation>
    <scope>NUCLEOTIDE SEQUENCE [LARGE SCALE GENOMIC DNA]</scope>
    <source>
        <strain evidence="3 4">CBS 109695</strain>
    </source>
</reference>
<sequence>MGDLALHLIVTFINVALLLVAEHLRVSFMDHLTSSDDAQAQTYRHIARTGSPDATREKCVGAGSVHDDTYRRSSS</sequence>